<dbReference type="RefSeq" id="WP_193996735.1">
    <property type="nucleotide sequence ID" value="NZ_JADEXP010000585.1"/>
</dbReference>
<feature type="non-terminal residue" evidence="2">
    <location>
        <position position="1"/>
    </location>
</feature>
<feature type="domain" description="Sporulation stage II protein D amidase enhancer LytB N-terminal" evidence="1">
    <location>
        <begin position="108"/>
        <end position="198"/>
    </location>
</feature>
<evidence type="ECO:0000313" key="3">
    <source>
        <dbReference type="Proteomes" id="UP000615026"/>
    </source>
</evidence>
<dbReference type="AlphaFoldDB" id="A0A929A0H0"/>
<comment type="caution">
    <text evidence="2">The sequence shown here is derived from an EMBL/GenBank/DDBJ whole genome shotgun (WGS) entry which is preliminary data.</text>
</comment>
<protein>
    <submittedName>
        <fullName evidence="2">SpoIID/LytB domain-containing protein</fullName>
    </submittedName>
</protein>
<dbReference type="Proteomes" id="UP000615026">
    <property type="component" value="Unassembled WGS sequence"/>
</dbReference>
<accession>A0A929A0H0</accession>
<dbReference type="PANTHER" id="PTHR30032:SF4">
    <property type="entry name" value="AMIDASE ENHANCER"/>
    <property type="match status" value="1"/>
</dbReference>
<dbReference type="GO" id="GO:0030288">
    <property type="term" value="C:outer membrane-bounded periplasmic space"/>
    <property type="evidence" value="ECO:0007669"/>
    <property type="project" value="TreeGrafter"/>
</dbReference>
<gene>
    <name evidence="2" type="ORF">IQ260_30185</name>
</gene>
<dbReference type="InterPro" id="IPR013486">
    <property type="entry name" value="SpoIID/LytB"/>
</dbReference>
<dbReference type="EMBL" id="JADEXP010000585">
    <property type="protein sequence ID" value="MBE9070909.1"/>
    <property type="molecule type" value="Genomic_DNA"/>
</dbReference>
<evidence type="ECO:0000259" key="1">
    <source>
        <dbReference type="Pfam" id="PF08486"/>
    </source>
</evidence>
<dbReference type="PANTHER" id="PTHR30032">
    <property type="entry name" value="N-ACETYLMURAMOYL-L-ALANINE AMIDASE-RELATED"/>
    <property type="match status" value="1"/>
</dbReference>
<evidence type="ECO:0000313" key="2">
    <source>
        <dbReference type="EMBL" id="MBE9070909.1"/>
    </source>
</evidence>
<name>A0A929A0H0_LEPEC</name>
<dbReference type="Pfam" id="PF08486">
    <property type="entry name" value="SpoIID"/>
    <property type="match status" value="1"/>
</dbReference>
<organism evidence="2 3">
    <name type="scientific">Leptolyngbya cf. ectocarpi LEGE 11479</name>
    <dbReference type="NCBI Taxonomy" id="1828722"/>
    <lineage>
        <taxon>Bacteria</taxon>
        <taxon>Bacillati</taxon>
        <taxon>Cyanobacteriota</taxon>
        <taxon>Cyanophyceae</taxon>
        <taxon>Leptolyngbyales</taxon>
        <taxon>Leptolyngbyaceae</taxon>
        <taxon>Leptolyngbya group</taxon>
        <taxon>Leptolyngbya</taxon>
    </lineage>
</organism>
<dbReference type="NCBIfam" id="TIGR02669">
    <property type="entry name" value="SpoIID_LytB"/>
    <property type="match status" value="1"/>
</dbReference>
<sequence length="258" mass="27873">PRVAVQALPPEPSENPTIDNYTEMRVALTKQASSVTVAASQGGAIVSTSGELLESLPANVGYQITADSRGLFVNGQPVPTAVWLEPDSGYVAVGDRWYRGRLLLVWQNGGVMTVNYVKLQDYLYSVVGAEMSASWSIEALKAQAVAARSYAIVHTVRHQGRTYDLDDTQRYQAYKGIATEASSTHQAVHETAGEFISYGGGVVESLYAANQDIVNDAHSGYGMSQTGALDLAQQGYRYYEILSAYYPDTSVGRIDIGD</sequence>
<keyword evidence="3" id="KW-1185">Reference proteome</keyword>
<dbReference type="InterPro" id="IPR013693">
    <property type="entry name" value="SpoIID/LytB_N"/>
</dbReference>
<dbReference type="GO" id="GO:0030435">
    <property type="term" value="P:sporulation resulting in formation of a cellular spore"/>
    <property type="evidence" value="ECO:0007669"/>
    <property type="project" value="InterPro"/>
</dbReference>
<proteinExistence type="predicted"/>
<dbReference type="InterPro" id="IPR051922">
    <property type="entry name" value="Bact_Sporulation_Assoc"/>
</dbReference>
<reference evidence="2" key="1">
    <citation type="submission" date="2020-10" db="EMBL/GenBank/DDBJ databases">
        <authorList>
            <person name="Castelo-Branco R."/>
            <person name="Eusebio N."/>
            <person name="Adriana R."/>
            <person name="Vieira A."/>
            <person name="Brugerolle De Fraissinette N."/>
            <person name="Rezende De Castro R."/>
            <person name="Schneider M.P."/>
            <person name="Vasconcelos V."/>
            <person name="Leao P.N."/>
        </authorList>
    </citation>
    <scope>NUCLEOTIDE SEQUENCE</scope>
    <source>
        <strain evidence="2">LEGE 11479</strain>
    </source>
</reference>